<gene>
    <name evidence="1" type="ORF">E5353_07120</name>
</gene>
<protein>
    <submittedName>
        <fullName evidence="1">Phosphoribosyltransferase</fullName>
    </submittedName>
</protein>
<dbReference type="Proteomes" id="UP000309566">
    <property type="component" value="Unassembled WGS sequence"/>
</dbReference>
<evidence type="ECO:0000313" key="1">
    <source>
        <dbReference type="EMBL" id="TGY38276.1"/>
    </source>
</evidence>
<dbReference type="Gene3D" id="3.40.50.2020">
    <property type="match status" value="1"/>
</dbReference>
<dbReference type="AlphaFoldDB" id="A0A4S2D9H6"/>
<sequence length="170" mass="19438">MFTAFNYLPTRYKANAEQWKIRNFIWAFKNGEEWACNGAARIVVAQVIKKYGNEAKNMVFACVPASSEHKNMIRYSRFSELVCKATGMQNAFEHITVEVDRLAIHEIEKGKRLNVVSILDFDKDFFKGKKVLVFDDIITQGFSYAHFANLIETFGACVLGSIFLAKTINF</sequence>
<keyword evidence="1" id="KW-0328">Glycosyltransferase</keyword>
<dbReference type="InterPro" id="IPR000836">
    <property type="entry name" value="PRTase_dom"/>
</dbReference>
<organism evidence="1 2">
    <name type="scientific">Bacteroides caecimuris</name>
    <dbReference type="NCBI Taxonomy" id="1796613"/>
    <lineage>
        <taxon>Bacteria</taxon>
        <taxon>Pseudomonadati</taxon>
        <taxon>Bacteroidota</taxon>
        <taxon>Bacteroidia</taxon>
        <taxon>Bacteroidales</taxon>
        <taxon>Bacteroidaceae</taxon>
        <taxon>Bacteroides</taxon>
    </lineage>
</organism>
<dbReference type="GO" id="GO:0016757">
    <property type="term" value="F:glycosyltransferase activity"/>
    <property type="evidence" value="ECO:0007669"/>
    <property type="project" value="UniProtKB-KW"/>
</dbReference>
<reference evidence="1 2" key="1">
    <citation type="submission" date="2019-04" db="EMBL/GenBank/DDBJ databases">
        <title>Microbes associate with the intestines of laboratory mice.</title>
        <authorList>
            <person name="Navarre W."/>
            <person name="Wong E."/>
            <person name="Huang K."/>
            <person name="Tropini C."/>
            <person name="Ng K."/>
            <person name="Yu B."/>
        </authorList>
    </citation>
    <scope>NUCLEOTIDE SEQUENCE [LARGE SCALE GENOMIC DNA]</scope>
    <source>
        <strain evidence="1 2">NM63_1-25</strain>
    </source>
</reference>
<dbReference type="EMBL" id="SRYX01000020">
    <property type="protein sequence ID" value="TGY38276.1"/>
    <property type="molecule type" value="Genomic_DNA"/>
</dbReference>
<evidence type="ECO:0000313" key="2">
    <source>
        <dbReference type="Proteomes" id="UP000309566"/>
    </source>
</evidence>
<accession>A0A4S2D9H6</accession>
<keyword evidence="1" id="KW-0808">Transferase</keyword>
<dbReference type="SUPFAM" id="SSF53271">
    <property type="entry name" value="PRTase-like"/>
    <property type="match status" value="1"/>
</dbReference>
<dbReference type="InterPro" id="IPR029057">
    <property type="entry name" value="PRTase-like"/>
</dbReference>
<comment type="caution">
    <text evidence="1">The sequence shown here is derived from an EMBL/GenBank/DDBJ whole genome shotgun (WGS) entry which is preliminary data.</text>
</comment>
<dbReference type="CDD" id="cd06223">
    <property type="entry name" value="PRTases_typeI"/>
    <property type="match status" value="1"/>
</dbReference>
<proteinExistence type="predicted"/>
<name>A0A4S2D9H6_9BACE</name>